<evidence type="ECO:0000313" key="3">
    <source>
        <dbReference type="Proteomes" id="UP000772434"/>
    </source>
</evidence>
<keyword evidence="1" id="KW-1133">Transmembrane helix</keyword>
<keyword evidence="3" id="KW-1185">Reference proteome</keyword>
<dbReference type="EMBL" id="JADNRY010000004">
    <property type="protein sequence ID" value="KAF9077290.1"/>
    <property type="molecule type" value="Genomic_DNA"/>
</dbReference>
<name>A0A9P5QBA7_9AGAR</name>
<evidence type="ECO:0000313" key="2">
    <source>
        <dbReference type="EMBL" id="KAF9077290.1"/>
    </source>
</evidence>
<accession>A0A9P5QBA7</accession>
<evidence type="ECO:0000256" key="1">
    <source>
        <dbReference type="SAM" id="Phobius"/>
    </source>
</evidence>
<dbReference type="OrthoDB" id="2891248at2759"/>
<proteinExistence type="predicted"/>
<gene>
    <name evidence="2" type="ORF">BDP27DRAFT_1312142</name>
</gene>
<protein>
    <recommendedName>
        <fullName evidence="4">Transmembrane protein</fullName>
    </recommendedName>
</protein>
<dbReference type="Proteomes" id="UP000772434">
    <property type="component" value="Unassembled WGS sequence"/>
</dbReference>
<keyword evidence="1" id="KW-0472">Membrane</keyword>
<keyword evidence="1" id="KW-0812">Transmembrane</keyword>
<organism evidence="2 3">
    <name type="scientific">Rhodocollybia butyracea</name>
    <dbReference type="NCBI Taxonomy" id="206335"/>
    <lineage>
        <taxon>Eukaryota</taxon>
        <taxon>Fungi</taxon>
        <taxon>Dikarya</taxon>
        <taxon>Basidiomycota</taxon>
        <taxon>Agaricomycotina</taxon>
        <taxon>Agaricomycetes</taxon>
        <taxon>Agaricomycetidae</taxon>
        <taxon>Agaricales</taxon>
        <taxon>Marasmiineae</taxon>
        <taxon>Omphalotaceae</taxon>
        <taxon>Rhodocollybia</taxon>
    </lineage>
</organism>
<dbReference type="AlphaFoldDB" id="A0A9P5QBA7"/>
<evidence type="ECO:0008006" key="4">
    <source>
        <dbReference type="Google" id="ProtNLM"/>
    </source>
</evidence>
<comment type="caution">
    <text evidence="2">The sequence shown here is derived from an EMBL/GenBank/DDBJ whole genome shotgun (WGS) entry which is preliminary data.</text>
</comment>
<reference evidence="2" key="1">
    <citation type="submission" date="2020-11" db="EMBL/GenBank/DDBJ databases">
        <authorList>
            <consortium name="DOE Joint Genome Institute"/>
            <person name="Ahrendt S."/>
            <person name="Riley R."/>
            <person name="Andreopoulos W."/>
            <person name="Labutti K."/>
            <person name="Pangilinan J."/>
            <person name="Ruiz-Duenas F.J."/>
            <person name="Barrasa J.M."/>
            <person name="Sanchez-Garcia M."/>
            <person name="Camarero S."/>
            <person name="Miyauchi S."/>
            <person name="Serrano A."/>
            <person name="Linde D."/>
            <person name="Babiker R."/>
            <person name="Drula E."/>
            <person name="Ayuso-Fernandez I."/>
            <person name="Pacheco R."/>
            <person name="Padilla G."/>
            <person name="Ferreira P."/>
            <person name="Barriuso J."/>
            <person name="Kellner H."/>
            <person name="Castanera R."/>
            <person name="Alfaro M."/>
            <person name="Ramirez L."/>
            <person name="Pisabarro A.G."/>
            <person name="Kuo A."/>
            <person name="Tritt A."/>
            <person name="Lipzen A."/>
            <person name="He G."/>
            <person name="Yan M."/>
            <person name="Ng V."/>
            <person name="Cullen D."/>
            <person name="Martin F."/>
            <person name="Rosso M.-N."/>
            <person name="Henrissat B."/>
            <person name="Hibbett D."/>
            <person name="Martinez A.T."/>
            <person name="Grigoriev I.V."/>
        </authorList>
    </citation>
    <scope>NUCLEOTIDE SEQUENCE</scope>
    <source>
        <strain evidence="2">AH 40177</strain>
    </source>
</reference>
<feature type="transmembrane region" description="Helical" evidence="1">
    <location>
        <begin position="36"/>
        <end position="59"/>
    </location>
</feature>
<sequence length="224" mass="24389">MSSGASSFSTSATSTQTAAAASSSPADKSNGFASQGVHYFFGFLVTFIVLLSFFICCGFSRRRFAQRRALAQFDFDHDPINFEGFYAGSAVPPTFYETPFVKGDDSSSWFSIQPLSAGAREDAVSSRSGNSTLPPIRHLSPNPHATIHGLSLPIWTTAASENGHNVKKDVKAKVDKWKPTVMQVAVVITMPGTPKLQQEGDDRQRHLEIGVTCEPWDRRIPEAS</sequence>